<feature type="transmembrane region" description="Helical" evidence="10">
    <location>
        <begin position="49"/>
        <end position="67"/>
    </location>
</feature>
<keyword evidence="7" id="KW-0677">Repeat</keyword>
<feature type="transmembrane region" description="Helical" evidence="10">
    <location>
        <begin position="177"/>
        <end position="199"/>
    </location>
</feature>
<dbReference type="Proteomes" id="UP001443914">
    <property type="component" value="Unassembled WGS sequence"/>
</dbReference>
<keyword evidence="4" id="KW-1003">Cell membrane</keyword>
<protein>
    <recommendedName>
        <fullName evidence="13">Bidirectional sugar transporter SWEET</fullName>
    </recommendedName>
</protein>
<feature type="transmembrane region" description="Helical" evidence="10">
    <location>
        <begin position="108"/>
        <end position="126"/>
    </location>
</feature>
<evidence type="ECO:0000313" key="12">
    <source>
        <dbReference type="Proteomes" id="UP001443914"/>
    </source>
</evidence>
<dbReference type="Pfam" id="PF03083">
    <property type="entry name" value="MtN3_slv"/>
    <property type="match status" value="2"/>
</dbReference>
<keyword evidence="5" id="KW-0762">Sugar transport</keyword>
<evidence type="ECO:0000256" key="10">
    <source>
        <dbReference type="SAM" id="Phobius"/>
    </source>
</evidence>
<dbReference type="GO" id="GO:0005886">
    <property type="term" value="C:plasma membrane"/>
    <property type="evidence" value="ECO:0007669"/>
    <property type="project" value="UniProtKB-SubCell"/>
</dbReference>
<name>A0AAW1LJS5_SAPOF</name>
<organism evidence="11 12">
    <name type="scientific">Saponaria officinalis</name>
    <name type="common">Common soapwort</name>
    <name type="synonym">Lychnis saponaria</name>
    <dbReference type="NCBI Taxonomy" id="3572"/>
    <lineage>
        <taxon>Eukaryota</taxon>
        <taxon>Viridiplantae</taxon>
        <taxon>Streptophyta</taxon>
        <taxon>Embryophyta</taxon>
        <taxon>Tracheophyta</taxon>
        <taxon>Spermatophyta</taxon>
        <taxon>Magnoliopsida</taxon>
        <taxon>eudicotyledons</taxon>
        <taxon>Gunneridae</taxon>
        <taxon>Pentapetalae</taxon>
        <taxon>Caryophyllales</taxon>
        <taxon>Caryophyllaceae</taxon>
        <taxon>Caryophylleae</taxon>
        <taxon>Saponaria</taxon>
    </lineage>
</organism>
<evidence type="ECO:0000256" key="7">
    <source>
        <dbReference type="ARBA" id="ARBA00022737"/>
    </source>
</evidence>
<dbReference type="FunFam" id="1.20.1280.290:FF:000003">
    <property type="entry name" value="Bidirectional sugar transporter SWEET"/>
    <property type="match status" value="1"/>
</dbReference>
<evidence type="ECO:0000256" key="1">
    <source>
        <dbReference type="ARBA" id="ARBA00004651"/>
    </source>
</evidence>
<feature type="transmembrane region" description="Helical" evidence="10">
    <location>
        <begin position="73"/>
        <end position="96"/>
    </location>
</feature>
<proteinExistence type="inferred from homology"/>
<gene>
    <name evidence="11" type="ORF">RND81_04G079500</name>
</gene>
<evidence type="ECO:0000256" key="2">
    <source>
        <dbReference type="ARBA" id="ARBA00007809"/>
    </source>
</evidence>
<feature type="transmembrane region" description="Helical" evidence="10">
    <location>
        <begin position="12"/>
        <end position="37"/>
    </location>
</feature>
<evidence type="ECO:0000256" key="5">
    <source>
        <dbReference type="ARBA" id="ARBA00022597"/>
    </source>
</evidence>
<keyword evidence="6 10" id="KW-0812">Transmembrane</keyword>
<dbReference type="EMBL" id="JBDFQZ010000004">
    <property type="protein sequence ID" value="KAK9733621.1"/>
    <property type="molecule type" value="Genomic_DNA"/>
</dbReference>
<dbReference type="Gene3D" id="1.20.1280.290">
    <property type="match status" value="2"/>
</dbReference>
<reference evidence="11" key="1">
    <citation type="submission" date="2024-03" db="EMBL/GenBank/DDBJ databases">
        <title>WGS assembly of Saponaria officinalis var. Norfolk2.</title>
        <authorList>
            <person name="Jenkins J."/>
            <person name="Shu S."/>
            <person name="Grimwood J."/>
            <person name="Barry K."/>
            <person name="Goodstein D."/>
            <person name="Schmutz J."/>
            <person name="Leebens-Mack J."/>
            <person name="Osbourn A."/>
        </authorList>
    </citation>
    <scope>NUCLEOTIDE SEQUENCE [LARGE SCALE GENOMIC DNA]</scope>
    <source>
        <strain evidence="11">JIC</strain>
    </source>
</reference>
<comment type="subcellular location">
    <subcellularLocation>
        <location evidence="1">Cell membrane</location>
        <topology evidence="1">Multi-pass membrane protein</topology>
    </subcellularLocation>
</comment>
<dbReference type="InterPro" id="IPR004316">
    <property type="entry name" value="SWEET_rpt"/>
</dbReference>
<feature type="transmembrane region" description="Helical" evidence="10">
    <location>
        <begin position="205"/>
        <end position="226"/>
    </location>
</feature>
<evidence type="ECO:0000256" key="4">
    <source>
        <dbReference type="ARBA" id="ARBA00022475"/>
    </source>
</evidence>
<dbReference type="PANTHER" id="PTHR10791">
    <property type="entry name" value="RAG1-ACTIVATING PROTEIN 1"/>
    <property type="match status" value="1"/>
</dbReference>
<dbReference type="PANTHER" id="PTHR10791:SF157">
    <property type="entry name" value="BIDIRECTIONAL SUGAR TRANSPORTER SWEET"/>
    <property type="match status" value="1"/>
</dbReference>
<evidence type="ECO:0000256" key="3">
    <source>
        <dbReference type="ARBA" id="ARBA00022448"/>
    </source>
</evidence>
<accession>A0AAW1LJS5</accession>
<dbReference type="InterPro" id="IPR047664">
    <property type="entry name" value="SWEET"/>
</dbReference>
<sequence>MALTSLQYHELVFIFGVLGNVVSFGVYLAPLPTFWRIYKKKTTEGFQSIPYAVALFSAMLLLYYAFIKENNGTMIITINTIGVFIEGFYLTVYITYAPKKAKVYTAKLLGLFNVGFLGLIIVSTMLLAKGGDEHKMLSKGGMRETVVGWICAVFSVSVFAAPLTVMRMVIRTKSVEFMPFWLSFSLTLCAVMWFFYGFLIKDFYIALPNTLGFAFGITQMILYIIYKDSTKKKKLGINNDANIKQLQELAIDIKLGNIEKIDRCESIDVIIEDLVKEKEKKDENININIIKNNNNEEKTKFENKLIDHNINTKKETQTSLGTCTNVMDMAVVDLPRGKCNV</sequence>
<keyword evidence="9 10" id="KW-0472">Membrane</keyword>
<dbReference type="GO" id="GO:0051119">
    <property type="term" value="F:sugar transmembrane transporter activity"/>
    <property type="evidence" value="ECO:0007669"/>
    <property type="project" value="InterPro"/>
</dbReference>
<evidence type="ECO:0000256" key="6">
    <source>
        <dbReference type="ARBA" id="ARBA00022692"/>
    </source>
</evidence>
<keyword evidence="3" id="KW-0813">Transport</keyword>
<keyword evidence="8 10" id="KW-1133">Transmembrane helix</keyword>
<feature type="transmembrane region" description="Helical" evidence="10">
    <location>
        <begin position="146"/>
        <end position="165"/>
    </location>
</feature>
<evidence type="ECO:0008006" key="13">
    <source>
        <dbReference type="Google" id="ProtNLM"/>
    </source>
</evidence>
<evidence type="ECO:0000256" key="8">
    <source>
        <dbReference type="ARBA" id="ARBA00022989"/>
    </source>
</evidence>
<comment type="caution">
    <text evidence="11">The sequence shown here is derived from an EMBL/GenBank/DDBJ whole genome shotgun (WGS) entry which is preliminary data.</text>
</comment>
<evidence type="ECO:0000256" key="9">
    <source>
        <dbReference type="ARBA" id="ARBA00023136"/>
    </source>
</evidence>
<dbReference type="AlphaFoldDB" id="A0AAW1LJS5"/>
<comment type="similarity">
    <text evidence="2">Belongs to the SWEET sugar transporter family.</text>
</comment>
<dbReference type="FunFam" id="1.20.1280.290:FF:000001">
    <property type="entry name" value="Bidirectional sugar transporter SWEET"/>
    <property type="match status" value="1"/>
</dbReference>
<keyword evidence="12" id="KW-1185">Reference proteome</keyword>
<evidence type="ECO:0000313" key="11">
    <source>
        <dbReference type="EMBL" id="KAK9733621.1"/>
    </source>
</evidence>